<keyword evidence="1" id="KW-0560">Oxidoreductase</keyword>
<evidence type="ECO:0000313" key="3">
    <source>
        <dbReference type="EMBL" id="KKL50065.1"/>
    </source>
</evidence>
<sequence length="334" mass="38283">MKYTKLGKTGITVSRLCLGMMSFGNAQSWMLDLDEAKPIVNRALDAGINFYDTANVYSRGRCEEITGELLKDSRDDVVVATKVRFAMGDGVNDFGLNKFHISRQIDASLKRLKMDFVELYQIHRWDYNTDIEYIMRSLNKIIDDGKTLHIGASSMYAWELAKAQYTAEKLGLEKFSTMQNHYNAMYREEEREIIPFCIDQGMGIIPWSPLARGFLSGKYKRDENINSVRYKTDPYLKSRYFRDNDFDIVETVIEIAKEENIFPAQVALTWVLSRSGITSPIIGVTNIDQLEQAIESTEIKLNIDAINRINEAYSSRPIIGHSYNQPDNMVTVKK</sequence>
<dbReference type="InterPro" id="IPR023210">
    <property type="entry name" value="NADP_OxRdtase_dom"/>
</dbReference>
<proteinExistence type="predicted"/>
<gene>
    <name evidence="3" type="ORF">LCGC14_2309240</name>
</gene>
<dbReference type="InterPro" id="IPR036812">
    <property type="entry name" value="NAD(P)_OxRdtase_dom_sf"/>
</dbReference>
<dbReference type="EMBL" id="LAZR01032734">
    <property type="protein sequence ID" value="KKL50065.1"/>
    <property type="molecule type" value="Genomic_DNA"/>
</dbReference>
<dbReference type="InterPro" id="IPR050523">
    <property type="entry name" value="AKR_Detox_Biosynth"/>
</dbReference>
<evidence type="ECO:0000259" key="2">
    <source>
        <dbReference type="Pfam" id="PF00248"/>
    </source>
</evidence>
<feature type="domain" description="NADP-dependent oxidoreductase" evidence="2">
    <location>
        <begin position="15"/>
        <end position="313"/>
    </location>
</feature>
<dbReference type="PANTHER" id="PTHR43364">
    <property type="entry name" value="NADH-SPECIFIC METHYLGLYOXAL REDUCTASE-RELATED"/>
    <property type="match status" value="1"/>
</dbReference>
<dbReference type="SUPFAM" id="SSF51430">
    <property type="entry name" value="NAD(P)-linked oxidoreductase"/>
    <property type="match status" value="1"/>
</dbReference>
<dbReference type="CDD" id="cd19079">
    <property type="entry name" value="AKR_EcYajO-like"/>
    <property type="match status" value="1"/>
</dbReference>
<comment type="caution">
    <text evidence="3">The sequence shown here is derived from an EMBL/GenBank/DDBJ whole genome shotgun (WGS) entry which is preliminary data.</text>
</comment>
<dbReference type="GO" id="GO:0016491">
    <property type="term" value="F:oxidoreductase activity"/>
    <property type="evidence" value="ECO:0007669"/>
    <property type="project" value="UniProtKB-KW"/>
</dbReference>
<dbReference type="FunFam" id="3.20.20.100:FF:000004">
    <property type="entry name" value="Oxidoreductase, aldo/keto reductase"/>
    <property type="match status" value="1"/>
</dbReference>
<reference evidence="3" key="1">
    <citation type="journal article" date="2015" name="Nature">
        <title>Complex archaea that bridge the gap between prokaryotes and eukaryotes.</title>
        <authorList>
            <person name="Spang A."/>
            <person name="Saw J.H."/>
            <person name="Jorgensen S.L."/>
            <person name="Zaremba-Niedzwiedzka K."/>
            <person name="Martijn J."/>
            <person name="Lind A.E."/>
            <person name="van Eijk R."/>
            <person name="Schleper C."/>
            <person name="Guy L."/>
            <person name="Ettema T.J."/>
        </authorList>
    </citation>
    <scope>NUCLEOTIDE SEQUENCE</scope>
</reference>
<evidence type="ECO:0000256" key="1">
    <source>
        <dbReference type="ARBA" id="ARBA00023002"/>
    </source>
</evidence>
<name>A0A0F9EYG7_9ZZZZ</name>
<dbReference type="AlphaFoldDB" id="A0A0F9EYG7"/>
<dbReference type="Pfam" id="PF00248">
    <property type="entry name" value="Aldo_ket_red"/>
    <property type="match status" value="1"/>
</dbReference>
<accession>A0A0F9EYG7</accession>
<dbReference type="Gene3D" id="3.20.20.100">
    <property type="entry name" value="NADP-dependent oxidoreductase domain"/>
    <property type="match status" value="1"/>
</dbReference>
<dbReference type="GO" id="GO:0005829">
    <property type="term" value="C:cytosol"/>
    <property type="evidence" value="ECO:0007669"/>
    <property type="project" value="TreeGrafter"/>
</dbReference>
<dbReference type="PANTHER" id="PTHR43364:SF4">
    <property type="entry name" value="NAD(P)-LINKED OXIDOREDUCTASE SUPERFAMILY PROTEIN"/>
    <property type="match status" value="1"/>
</dbReference>
<protein>
    <recommendedName>
        <fullName evidence="2">NADP-dependent oxidoreductase domain-containing protein</fullName>
    </recommendedName>
</protein>
<organism evidence="3">
    <name type="scientific">marine sediment metagenome</name>
    <dbReference type="NCBI Taxonomy" id="412755"/>
    <lineage>
        <taxon>unclassified sequences</taxon>
        <taxon>metagenomes</taxon>
        <taxon>ecological metagenomes</taxon>
    </lineage>
</organism>